<dbReference type="AlphaFoldDB" id="A0AAE1BEM5"/>
<proteinExistence type="predicted"/>
<protein>
    <submittedName>
        <fullName evidence="1">Uncharacterized protein</fullName>
    </submittedName>
</protein>
<evidence type="ECO:0000313" key="1">
    <source>
        <dbReference type="EMBL" id="KAK3804056.1"/>
    </source>
</evidence>
<evidence type="ECO:0000313" key="2">
    <source>
        <dbReference type="Proteomes" id="UP001283361"/>
    </source>
</evidence>
<name>A0AAE1BEM5_9GAST</name>
<keyword evidence="2" id="KW-1185">Reference proteome</keyword>
<gene>
    <name evidence="1" type="ORF">RRG08_028974</name>
</gene>
<sequence>MVKPQGLERSTQIWPVIEKALNGINSMVKPQGLERSIRTWPVLEKAVNKENIQTKTASLRRNWLHSDISGFTQASLAIDIQRSSICCAKLRKKSR</sequence>
<dbReference type="EMBL" id="JAWDGP010000055">
    <property type="protein sequence ID" value="KAK3804056.1"/>
    <property type="molecule type" value="Genomic_DNA"/>
</dbReference>
<organism evidence="1 2">
    <name type="scientific">Elysia crispata</name>
    <name type="common">lettuce slug</name>
    <dbReference type="NCBI Taxonomy" id="231223"/>
    <lineage>
        <taxon>Eukaryota</taxon>
        <taxon>Metazoa</taxon>
        <taxon>Spiralia</taxon>
        <taxon>Lophotrochozoa</taxon>
        <taxon>Mollusca</taxon>
        <taxon>Gastropoda</taxon>
        <taxon>Heterobranchia</taxon>
        <taxon>Euthyneura</taxon>
        <taxon>Panpulmonata</taxon>
        <taxon>Sacoglossa</taxon>
        <taxon>Placobranchoidea</taxon>
        <taxon>Plakobranchidae</taxon>
        <taxon>Elysia</taxon>
    </lineage>
</organism>
<dbReference type="Proteomes" id="UP001283361">
    <property type="component" value="Unassembled WGS sequence"/>
</dbReference>
<accession>A0AAE1BEM5</accession>
<comment type="caution">
    <text evidence="1">The sequence shown here is derived from an EMBL/GenBank/DDBJ whole genome shotgun (WGS) entry which is preliminary data.</text>
</comment>
<reference evidence="1" key="1">
    <citation type="journal article" date="2023" name="G3 (Bethesda)">
        <title>A reference genome for the long-term kleptoplast-retaining sea slug Elysia crispata morphotype clarki.</title>
        <authorList>
            <person name="Eastman K.E."/>
            <person name="Pendleton A.L."/>
            <person name="Shaikh M.A."/>
            <person name="Suttiyut T."/>
            <person name="Ogas R."/>
            <person name="Tomko P."/>
            <person name="Gavelis G."/>
            <person name="Widhalm J.R."/>
            <person name="Wisecaver J.H."/>
        </authorList>
    </citation>
    <scope>NUCLEOTIDE SEQUENCE</scope>
    <source>
        <strain evidence="1">ECLA1</strain>
    </source>
</reference>